<protein>
    <submittedName>
        <fullName evidence="1">Uncharacterized protein</fullName>
    </submittedName>
</protein>
<sequence>MVVDETSTDSNECVDLNPKFVDGENQSECQIAQFKKIVFLGIPDRIMVSCRTSCHSCQEDEEKQTVRAYGRMITA</sequence>
<dbReference type="Proteomes" id="UP000242913">
    <property type="component" value="Unassembled WGS sequence"/>
</dbReference>
<evidence type="ECO:0000313" key="1">
    <source>
        <dbReference type="EMBL" id="OZC09993.1"/>
    </source>
</evidence>
<accession>A0A238BXJ3</accession>
<name>A0A238BXJ3_9BILA</name>
<organism evidence="1 2">
    <name type="scientific">Onchocerca flexuosa</name>
    <dbReference type="NCBI Taxonomy" id="387005"/>
    <lineage>
        <taxon>Eukaryota</taxon>
        <taxon>Metazoa</taxon>
        <taxon>Ecdysozoa</taxon>
        <taxon>Nematoda</taxon>
        <taxon>Chromadorea</taxon>
        <taxon>Rhabditida</taxon>
        <taxon>Spirurina</taxon>
        <taxon>Spiruromorpha</taxon>
        <taxon>Filarioidea</taxon>
        <taxon>Onchocercidae</taxon>
        <taxon>Onchocerca</taxon>
    </lineage>
</organism>
<keyword evidence="2" id="KW-1185">Reference proteome</keyword>
<evidence type="ECO:0000313" key="2">
    <source>
        <dbReference type="Proteomes" id="UP000242913"/>
    </source>
</evidence>
<dbReference type="EMBL" id="KZ269990">
    <property type="protein sequence ID" value="OZC09993.1"/>
    <property type="molecule type" value="Genomic_DNA"/>
</dbReference>
<dbReference type="AlphaFoldDB" id="A0A238BXJ3"/>
<reference evidence="1 2" key="1">
    <citation type="submission" date="2015-12" db="EMBL/GenBank/DDBJ databases">
        <title>Draft genome of the nematode, Onchocerca flexuosa.</title>
        <authorList>
            <person name="Mitreva M."/>
        </authorList>
    </citation>
    <scope>NUCLEOTIDE SEQUENCE [LARGE SCALE GENOMIC DNA]</scope>
    <source>
        <strain evidence="1">Red Deer</strain>
    </source>
</reference>
<gene>
    <name evidence="1" type="ORF">X798_03099</name>
</gene>
<proteinExistence type="predicted"/>